<evidence type="ECO:0000256" key="3">
    <source>
        <dbReference type="RuleBase" id="RU368013"/>
    </source>
</evidence>
<evidence type="ECO:0000313" key="5">
    <source>
        <dbReference type="Proteomes" id="UP000654370"/>
    </source>
</evidence>
<dbReference type="GO" id="GO:0031965">
    <property type="term" value="C:nuclear membrane"/>
    <property type="evidence" value="ECO:0007669"/>
    <property type="project" value="TreeGrafter"/>
</dbReference>
<dbReference type="InterPro" id="IPR013868">
    <property type="entry name" value="Cut8/Sts1_fam"/>
</dbReference>
<comment type="function">
    <text evidence="3">Involved in ubiquitin-mediated protein degradation. Regulatory factor in the ubiquitin/proteasome pathway that controls the turnover of proteasome substrates. Targets proteasomes to the nucleus and facilitates the degradation of nuclear proteins.</text>
</comment>
<dbReference type="InterPro" id="IPR038422">
    <property type="entry name" value="Cut8/Sts1_sf"/>
</dbReference>
<dbReference type="PANTHER" id="PTHR28032">
    <property type="entry name" value="FI02826P"/>
    <property type="match status" value="1"/>
</dbReference>
<dbReference type="Gene3D" id="1.20.58.1590">
    <property type="entry name" value="Tethering factor for nuclear proteasome Cut8/Sts1"/>
    <property type="match status" value="1"/>
</dbReference>
<comment type="subcellular location">
    <subcellularLocation>
        <location evidence="3">Cytoplasm</location>
    </subcellularLocation>
    <subcellularLocation>
        <location evidence="3">Nucleus</location>
    </subcellularLocation>
</comment>
<protein>
    <recommendedName>
        <fullName evidence="3">Tethering factor for nuclear proteasome STS1</fullName>
    </recommendedName>
</protein>
<keyword evidence="3" id="KW-0813">Transport</keyword>
<dbReference type="GO" id="GO:0015031">
    <property type="term" value="P:protein transport"/>
    <property type="evidence" value="ECO:0007669"/>
    <property type="project" value="UniProtKB-UniRule"/>
</dbReference>
<sequence>MPGYMCRYLKCLRHPPIIFTGCKRRFSEDEEMYGGSDNDNYMYQNRSYTNDRYQSNKATSPRNAVLESKRIKTGEQRRFPISRLLATMDKEKLIQLIHGLIETHPFIQEDIAEIMPSPTLQTASAAFADMEKKLAASYPYNKNGPGKDDYSFNRVRPALMELVTCINDFADHFTQPSEFPTTSFSYLHIATTVIHRLPTWDTDSHNNIKRDAYVSICGYWKRVIRQASDKVGDGKIYGQQIVSEWAKNLAQHNSVTNDMFSGAIEEFTKRLGWIIGLHSGPEPLWRATKDSGFATFTAGSPAIGYVGAQTWE</sequence>
<keyword evidence="2 3" id="KW-0539">Nucleus</keyword>
<dbReference type="AlphaFoldDB" id="A0A8H7UHS8"/>
<dbReference type="Pfam" id="PF08559">
    <property type="entry name" value="Cut8"/>
    <property type="match status" value="1"/>
</dbReference>
<dbReference type="GO" id="GO:0031144">
    <property type="term" value="P:proteasome localization"/>
    <property type="evidence" value="ECO:0007669"/>
    <property type="project" value="UniProtKB-UniRule"/>
</dbReference>
<accession>A0A8H7UHS8</accession>
<dbReference type="GO" id="GO:0005737">
    <property type="term" value="C:cytoplasm"/>
    <property type="evidence" value="ECO:0007669"/>
    <property type="project" value="UniProtKB-SubCell"/>
</dbReference>
<comment type="caution">
    <text evidence="4">The sequence shown here is derived from an EMBL/GenBank/DDBJ whole genome shotgun (WGS) entry which is preliminary data.</text>
</comment>
<gene>
    <name evidence="4" type="ORF">INT43_007139</name>
</gene>
<keyword evidence="3" id="KW-0963">Cytoplasm</keyword>
<comment type="similarity">
    <text evidence="1 3">Belongs to the cut8/STS1 family.</text>
</comment>
<reference evidence="4" key="1">
    <citation type="submission" date="2020-12" db="EMBL/GenBank/DDBJ databases">
        <title>Metabolic potential, ecology and presence of endohyphal bacteria is reflected in genomic diversity of Mucoromycotina.</title>
        <authorList>
            <person name="Muszewska A."/>
            <person name="Okrasinska A."/>
            <person name="Steczkiewicz K."/>
            <person name="Drgas O."/>
            <person name="Orlowska M."/>
            <person name="Perlinska-Lenart U."/>
            <person name="Aleksandrzak-Piekarczyk T."/>
            <person name="Szatraj K."/>
            <person name="Zielenkiewicz U."/>
            <person name="Pilsyk S."/>
            <person name="Malc E."/>
            <person name="Mieczkowski P."/>
            <person name="Kruszewska J.S."/>
            <person name="Biernat P."/>
            <person name="Pawlowska J."/>
        </authorList>
    </citation>
    <scope>NUCLEOTIDE SEQUENCE</scope>
    <source>
        <strain evidence="4">WA0000067209</strain>
    </source>
</reference>
<dbReference type="PANTHER" id="PTHR28032:SF1">
    <property type="entry name" value="FI02826P"/>
    <property type="match status" value="1"/>
</dbReference>
<dbReference type="EMBL" id="JAEPQZ010000004">
    <property type="protein sequence ID" value="KAG2182212.1"/>
    <property type="molecule type" value="Genomic_DNA"/>
</dbReference>
<evidence type="ECO:0000256" key="1">
    <source>
        <dbReference type="ARBA" id="ARBA00006199"/>
    </source>
</evidence>
<proteinExistence type="inferred from homology"/>
<dbReference type="GO" id="GO:0071630">
    <property type="term" value="P:nuclear protein quality control by the ubiquitin-proteasome system"/>
    <property type="evidence" value="ECO:0007669"/>
    <property type="project" value="UniProtKB-UniRule"/>
</dbReference>
<dbReference type="OrthoDB" id="10061064at2759"/>
<organism evidence="4 5">
    <name type="scientific">Mortierella isabellina</name>
    <name type="common">Filamentous fungus</name>
    <name type="synonym">Umbelopsis isabellina</name>
    <dbReference type="NCBI Taxonomy" id="91625"/>
    <lineage>
        <taxon>Eukaryota</taxon>
        <taxon>Fungi</taxon>
        <taxon>Fungi incertae sedis</taxon>
        <taxon>Mucoromycota</taxon>
        <taxon>Mucoromycotina</taxon>
        <taxon>Umbelopsidomycetes</taxon>
        <taxon>Umbelopsidales</taxon>
        <taxon>Umbelopsidaceae</taxon>
        <taxon>Umbelopsis</taxon>
    </lineage>
</organism>
<dbReference type="GO" id="GO:0070628">
    <property type="term" value="F:proteasome binding"/>
    <property type="evidence" value="ECO:0007669"/>
    <property type="project" value="TreeGrafter"/>
</dbReference>
<evidence type="ECO:0000256" key="2">
    <source>
        <dbReference type="ARBA" id="ARBA00023242"/>
    </source>
</evidence>
<dbReference type="Proteomes" id="UP000654370">
    <property type="component" value="Unassembled WGS sequence"/>
</dbReference>
<name>A0A8H7UHS8_MORIS</name>
<comment type="subunit">
    <text evidence="3">Binds the proteasome.</text>
</comment>
<keyword evidence="3" id="KW-0653">Protein transport</keyword>
<keyword evidence="5" id="KW-1185">Reference proteome</keyword>
<evidence type="ECO:0000313" key="4">
    <source>
        <dbReference type="EMBL" id="KAG2182212.1"/>
    </source>
</evidence>